<gene>
    <name evidence="4" type="ORF">E1809_12550</name>
</gene>
<dbReference type="RefSeq" id="WP_133204566.1">
    <property type="nucleotide sequence ID" value="NZ_SMRU01000013.1"/>
</dbReference>
<accession>A0A4R5KJL3</accession>
<protein>
    <recommendedName>
        <fullName evidence="3">DUF6318 domain-containing protein</fullName>
    </recommendedName>
</protein>
<keyword evidence="5" id="KW-1185">Reference proteome</keyword>
<dbReference type="InterPro" id="IPR046281">
    <property type="entry name" value="DUF6318"/>
</dbReference>
<dbReference type="Proteomes" id="UP000295511">
    <property type="component" value="Unassembled WGS sequence"/>
</dbReference>
<dbReference type="OrthoDB" id="3748111at2"/>
<reference evidence="4 5" key="1">
    <citation type="submission" date="2019-03" db="EMBL/GenBank/DDBJ databases">
        <title>Whole genome sequence of Arthrobacter sp JH1-1.</title>
        <authorList>
            <person name="Trinh H.N."/>
        </authorList>
    </citation>
    <scope>NUCLEOTIDE SEQUENCE [LARGE SCALE GENOMIC DNA]</scope>
    <source>
        <strain evidence="4 5">JH1-1</strain>
    </source>
</reference>
<feature type="chain" id="PRO_5020783691" description="DUF6318 domain-containing protein" evidence="2">
    <location>
        <begin position="32"/>
        <end position="212"/>
    </location>
</feature>
<proteinExistence type="predicted"/>
<dbReference type="EMBL" id="SMRU01000013">
    <property type="protein sequence ID" value="TDF95332.1"/>
    <property type="molecule type" value="Genomic_DNA"/>
</dbReference>
<evidence type="ECO:0000256" key="1">
    <source>
        <dbReference type="SAM" id="MobiDB-lite"/>
    </source>
</evidence>
<name>A0A4R5KJL3_9MICC</name>
<evidence type="ECO:0000313" key="4">
    <source>
        <dbReference type="EMBL" id="TDF95332.1"/>
    </source>
</evidence>
<evidence type="ECO:0000313" key="5">
    <source>
        <dbReference type="Proteomes" id="UP000295511"/>
    </source>
</evidence>
<evidence type="ECO:0000259" key="3">
    <source>
        <dbReference type="Pfam" id="PF19843"/>
    </source>
</evidence>
<sequence>MNSSTSISFRARFFAIAVVGVMLGLTGCAPGDPPEASQTGRSSASPSVTATPTPTPVAAYKPATSTGRAENVPVPVLPEAAKANSKEGLEAFARYWYQVLSYAYETGDLTDVQRLSGPNCGLCANQEKAIAAAWSDGKWIVGGRIETPLVEGKTEEGKSSQVTVQAIQQLIEIRSADGSLFQEPTEASNMAMLVVAAFGPNGWTLIDFGLVY</sequence>
<keyword evidence="2" id="KW-0732">Signal</keyword>
<evidence type="ECO:0000256" key="2">
    <source>
        <dbReference type="SAM" id="SignalP"/>
    </source>
</evidence>
<comment type="caution">
    <text evidence="4">The sequence shown here is derived from an EMBL/GenBank/DDBJ whole genome shotgun (WGS) entry which is preliminary data.</text>
</comment>
<feature type="domain" description="DUF6318" evidence="3">
    <location>
        <begin position="59"/>
        <end position="206"/>
    </location>
</feature>
<organism evidence="4 5">
    <name type="scientific">Arthrobacter terricola</name>
    <dbReference type="NCBI Taxonomy" id="2547396"/>
    <lineage>
        <taxon>Bacteria</taxon>
        <taxon>Bacillati</taxon>
        <taxon>Actinomycetota</taxon>
        <taxon>Actinomycetes</taxon>
        <taxon>Micrococcales</taxon>
        <taxon>Micrococcaceae</taxon>
        <taxon>Arthrobacter</taxon>
    </lineage>
</organism>
<feature type="signal peptide" evidence="2">
    <location>
        <begin position="1"/>
        <end position="31"/>
    </location>
</feature>
<feature type="region of interest" description="Disordered" evidence="1">
    <location>
        <begin position="32"/>
        <end position="68"/>
    </location>
</feature>
<dbReference type="AlphaFoldDB" id="A0A4R5KJL3"/>
<feature type="compositionally biased region" description="Low complexity" evidence="1">
    <location>
        <begin position="42"/>
        <end position="59"/>
    </location>
</feature>
<dbReference type="Pfam" id="PF19843">
    <property type="entry name" value="DUF6318"/>
    <property type="match status" value="1"/>
</dbReference>